<dbReference type="EMBL" id="LQWZ01000015">
    <property type="protein sequence ID" value="OAH57082.1"/>
    <property type="molecule type" value="Genomic_DNA"/>
</dbReference>
<evidence type="ECO:0000313" key="1">
    <source>
        <dbReference type="EMBL" id="OAH57082.1"/>
    </source>
</evidence>
<gene>
    <name evidence="1" type="ORF">AWH48_19330</name>
</gene>
<dbReference type="RefSeq" id="WP_063974840.1">
    <property type="nucleotide sequence ID" value="NZ_LQWZ01000015.1"/>
</dbReference>
<organism evidence="1 2">
    <name type="scientific">Domibacillus aminovorans</name>
    <dbReference type="NCBI Taxonomy" id="29332"/>
    <lineage>
        <taxon>Bacteria</taxon>
        <taxon>Bacillati</taxon>
        <taxon>Bacillota</taxon>
        <taxon>Bacilli</taxon>
        <taxon>Bacillales</taxon>
        <taxon>Bacillaceae</taxon>
        <taxon>Domibacillus</taxon>
    </lineage>
</organism>
<dbReference type="Proteomes" id="UP000077271">
    <property type="component" value="Unassembled WGS sequence"/>
</dbReference>
<evidence type="ECO:0000313" key="2">
    <source>
        <dbReference type="Proteomes" id="UP000077271"/>
    </source>
</evidence>
<comment type="caution">
    <text evidence="1">The sequence shown here is derived from an EMBL/GenBank/DDBJ whole genome shotgun (WGS) entry which is preliminary data.</text>
</comment>
<protein>
    <submittedName>
        <fullName evidence="1">Uncharacterized protein</fullName>
    </submittedName>
</protein>
<reference evidence="1 2" key="1">
    <citation type="submission" date="2016-01" db="EMBL/GenBank/DDBJ databases">
        <title>Investigation of taxonomic status of Bacillus aminovorans.</title>
        <authorList>
            <person name="Verma A."/>
            <person name="Pal Y."/>
            <person name="Krishnamurthi S."/>
        </authorList>
    </citation>
    <scope>NUCLEOTIDE SEQUENCE [LARGE SCALE GENOMIC DNA]</scope>
    <source>
        <strain evidence="1 2">DSM 4337</strain>
    </source>
</reference>
<sequence>MWSGGKGGDNIKTLPITILLMTAQQKFLKRKMSDSSTTPETYFAGRMLLNATSEASRDALKDLKTGRLLDVFAERRMQTQEYKRIS</sequence>
<proteinExistence type="predicted"/>
<dbReference type="AlphaFoldDB" id="A0A177KUU7"/>
<name>A0A177KUU7_9BACI</name>
<accession>A0A177KUU7</accession>